<protein>
    <submittedName>
        <fullName evidence="1">Uncharacterized protein</fullName>
    </submittedName>
</protein>
<evidence type="ECO:0000313" key="2">
    <source>
        <dbReference type="Proteomes" id="UP001479436"/>
    </source>
</evidence>
<evidence type="ECO:0000313" key="1">
    <source>
        <dbReference type="EMBL" id="KAK9766005.1"/>
    </source>
</evidence>
<gene>
    <name evidence="1" type="ORF">K7432_005236</name>
</gene>
<accession>A0ABR2WWU4</accession>
<comment type="caution">
    <text evidence="1">The sequence shown here is derived from an EMBL/GenBank/DDBJ whole genome shotgun (WGS) entry which is preliminary data.</text>
</comment>
<organism evidence="1 2">
    <name type="scientific">Basidiobolus ranarum</name>
    <dbReference type="NCBI Taxonomy" id="34480"/>
    <lineage>
        <taxon>Eukaryota</taxon>
        <taxon>Fungi</taxon>
        <taxon>Fungi incertae sedis</taxon>
        <taxon>Zoopagomycota</taxon>
        <taxon>Entomophthoromycotina</taxon>
        <taxon>Basidiobolomycetes</taxon>
        <taxon>Basidiobolales</taxon>
        <taxon>Basidiobolaceae</taxon>
        <taxon>Basidiobolus</taxon>
    </lineage>
</organism>
<dbReference type="Proteomes" id="UP001479436">
    <property type="component" value="Unassembled WGS sequence"/>
</dbReference>
<dbReference type="EMBL" id="JASJQH010000201">
    <property type="protein sequence ID" value="KAK9766005.1"/>
    <property type="molecule type" value="Genomic_DNA"/>
</dbReference>
<sequence length="240" mass="27064">MSQYISSLSTDSASALGPALAPPAYTPECTRQAKCEELSPPSYSMIDTPVITFSLKLSFSSSTLRSVDMHDQLDIRSVENNLPLYILNKCHFDNITTSFALTNSFTNLPIMKATKDIRNSNDFSIQKDSSSDTTVLRSASIFRFIYKFTWKNHTFRWSLDGKDLVCVLQSVDPKGRRIYRSVGGVEFIDSSNTKAHREKNFGKLWIFQREVSDIIKDSQFEAVFLITSALVMEQAGLLKI</sequence>
<name>A0ABR2WWU4_9FUNG</name>
<proteinExistence type="predicted"/>
<reference evidence="1 2" key="1">
    <citation type="submission" date="2023-04" db="EMBL/GenBank/DDBJ databases">
        <title>Genome of Basidiobolus ranarum AG-B5.</title>
        <authorList>
            <person name="Stajich J.E."/>
            <person name="Carter-House D."/>
            <person name="Gryganskyi A."/>
        </authorList>
    </citation>
    <scope>NUCLEOTIDE SEQUENCE [LARGE SCALE GENOMIC DNA]</scope>
    <source>
        <strain evidence="1 2">AG-B5</strain>
    </source>
</reference>
<keyword evidence="2" id="KW-1185">Reference proteome</keyword>